<keyword evidence="4" id="KW-1185">Reference proteome</keyword>
<feature type="domain" description="Amidohydrolase-related" evidence="2">
    <location>
        <begin position="12"/>
        <end position="334"/>
    </location>
</feature>
<dbReference type="GO" id="GO:0016787">
    <property type="term" value="F:hydrolase activity"/>
    <property type="evidence" value="ECO:0007669"/>
    <property type="project" value="InterPro"/>
</dbReference>
<reference evidence="3 4" key="1">
    <citation type="submission" date="2018-07" db="EMBL/GenBank/DDBJ databases">
        <title>Genomic Encyclopedia of Type Strains, Phase IV (KMG-IV): sequencing the most valuable type-strain genomes for metagenomic binning, comparative biology and taxonomic classification.</title>
        <authorList>
            <person name="Goeker M."/>
        </authorList>
    </citation>
    <scope>NUCLEOTIDE SEQUENCE [LARGE SCALE GENOMIC DNA]</scope>
    <source>
        <strain evidence="3 4">DSM 21634</strain>
    </source>
</reference>
<dbReference type="GO" id="GO:0019748">
    <property type="term" value="P:secondary metabolic process"/>
    <property type="evidence" value="ECO:0007669"/>
    <property type="project" value="TreeGrafter"/>
</dbReference>
<keyword evidence="1" id="KW-0456">Lyase</keyword>
<dbReference type="RefSeq" id="WP_170168276.1">
    <property type="nucleotide sequence ID" value="NZ_QPJK01000007.1"/>
</dbReference>
<dbReference type="Pfam" id="PF04909">
    <property type="entry name" value="Amidohydro_2"/>
    <property type="match status" value="1"/>
</dbReference>
<dbReference type="EMBL" id="QPJK01000007">
    <property type="protein sequence ID" value="RCW68630.1"/>
    <property type="molecule type" value="Genomic_DNA"/>
</dbReference>
<evidence type="ECO:0000256" key="1">
    <source>
        <dbReference type="ARBA" id="ARBA00023239"/>
    </source>
</evidence>
<gene>
    <name evidence="3" type="ORF">DES41_107151</name>
</gene>
<name>A0A368XL44_9BURK</name>
<evidence type="ECO:0000313" key="3">
    <source>
        <dbReference type="EMBL" id="RCW68630.1"/>
    </source>
</evidence>
<dbReference type="GO" id="GO:0005737">
    <property type="term" value="C:cytoplasm"/>
    <property type="evidence" value="ECO:0007669"/>
    <property type="project" value="TreeGrafter"/>
</dbReference>
<accession>A0A368XL44</accession>
<comment type="caution">
    <text evidence="3">The sequence shown here is derived from an EMBL/GenBank/DDBJ whole genome shotgun (WGS) entry which is preliminary data.</text>
</comment>
<dbReference type="InterPro" id="IPR032466">
    <property type="entry name" value="Metal_Hydrolase"/>
</dbReference>
<dbReference type="AlphaFoldDB" id="A0A368XL44"/>
<proteinExistence type="predicted"/>
<dbReference type="Proteomes" id="UP000252884">
    <property type="component" value="Unassembled WGS sequence"/>
</dbReference>
<dbReference type="GO" id="GO:0016831">
    <property type="term" value="F:carboxy-lyase activity"/>
    <property type="evidence" value="ECO:0007669"/>
    <property type="project" value="InterPro"/>
</dbReference>
<dbReference type="PANTHER" id="PTHR21240:SF28">
    <property type="entry name" value="ISO-OROTATE DECARBOXYLASE (EUROFUNG)"/>
    <property type="match status" value="1"/>
</dbReference>
<dbReference type="SUPFAM" id="SSF51556">
    <property type="entry name" value="Metallo-dependent hydrolases"/>
    <property type="match status" value="1"/>
</dbReference>
<dbReference type="InterPro" id="IPR032465">
    <property type="entry name" value="ACMSD"/>
</dbReference>
<protein>
    <submittedName>
        <fullName evidence="3">Aminocarboxymuconate-semialdehyde decarboxylase</fullName>
    </submittedName>
</protein>
<evidence type="ECO:0000313" key="4">
    <source>
        <dbReference type="Proteomes" id="UP000252884"/>
    </source>
</evidence>
<organism evidence="3 4">
    <name type="scientific">Pseudorhodoferax soli</name>
    <dbReference type="NCBI Taxonomy" id="545864"/>
    <lineage>
        <taxon>Bacteria</taxon>
        <taxon>Pseudomonadati</taxon>
        <taxon>Pseudomonadota</taxon>
        <taxon>Betaproteobacteria</taxon>
        <taxon>Burkholderiales</taxon>
        <taxon>Comamonadaceae</taxon>
    </lineage>
</organism>
<evidence type="ECO:0000259" key="2">
    <source>
        <dbReference type="Pfam" id="PF04909"/>
    </source>
</evidence>
<dbReference type="PANTHER" id="PTHR21240">
    <property type="entry name" value="2-AMINO-3-CARBOXYLMUCONATE-6-SEMIALDEHYDE DECARBOXYLASE"/>
    <property type="match status" value="1"/>
</dbReference>
<sequence length="340" mass="37229">MPASSPSEPRTVDVHAHVLFPELMGLAGAAGPEMGVADGQSFFRSGSYVLRGVRFVDSPFSDLDRRIDLMDRLGIDLQLLSPNPLTYFYGAPVADAQRFCAAQNDLTAAAIARYPGRFGGFAQLPMQSPEAAVDELERAVTRLGLVGSYIGSSFAGVALEDRSLEPVWSAHERLGVQVVVHPEPIDLQSPAEERDRRYDLDIVIGFAHDETAAVARLLFGGVLDRHPRLQVHVPHGGGTAPYLKGRMRTAIERRPWAKGLLTRPFDALWSQLSFDCLLGTDEALDFLVRSEGADRVMLGTNFAGWDQADDIVARVQARFDGSVRDRILAGTAMTRFRRVA</sequence>
<dbReference type="Gene3D" id="3.20.20.140">
    <property type="entry name" value="Metal-dependent hydrolases"/>
    <property type="match status" value="1"/>
</dbReference>
<dbReference type="InterPro" id="IPR006680">
    <property type="entry name" value="Amidohydro-rel"/>
</dbReference>